<feature type="transmembrane region" description="Helical" evidence="8">
    <location>
        <begin position="55"/>
        <end position="76"/>
    </location>
</feature>
<feature type="transmembrane region" description="Helical" evidence="8">
    <location>
        <begin position="229"/>
        <end position="248"/>
    </location>
</feature>
<keyword evidence="3" id="KW-1003">Cell membrane</keyword>
<protein>
    <submittedName>
        <fullName evidence="9">Predicted arabinose efflux permease, MFS family</fullName>
    </submittedName>
</protein>
<reference evidence="9 10" key="1">
    <citation type="submission" date="2016-10" db="EMBL/GenBank/DDBJ databases">
        <authorList>
            <person name="de Groot N.N."/>
        </authorList>
    </citation>
    <scope>NUCLEOTIDE SEQUENCE [LARGE SCALE GENOMIC DNA]</scope>
    <source>
        <strain evidence="9 10">CGMCC 4.2026</strain>
    </source>
</reference>
<dbReference type="Gene3D" id="1.20.1250.20">
    <property type="entry name" value="MFS general substrate transporter like domains"/>
    <property type="match status" value="1"/>
</dbReference>
<keyword evidence="10" id="KW-1185">Reference proteome</keyword>
<comment type="subcellular location">
    <subcellularLocation>
        <location evidence="1">Cell membrane</location>
        <topology evidence="1">Multi-pass membrane protein</topology>
    </subcellularLocation>
</comment>
<accession>A0A1H8LLG4</accession>
<dbReference type="AlphaFoldDB" id="A0A1H8LLG4"/>
<dbReference type="PANTHER" id="PTHR23513">
    <property type="entry name" value="INTEGRAL MEMBRANE EFFLUX PROTEIN-RELATED"/>
    <property type="match status" value="1"/>
</dbReference>
<dbReference type="OrthoDB" id="9775268at2"/>
<evidence type="ECO:0000256" key="3">
    <source>
        <dbReference type="ARBA" id="ARBA00022475"/>
    </source>
</evidence>
<dbReference type="InterPro" id="IPR036259">
    <property type="entry name" value="MFS_trans_sf"/>
</dbReference>
<dbReference type="EMBL" id="FODD01000016">
    <property type="protein sequence ID" value="SEO05991.1"/>
    <property type="molecule type" value="Genomic_DNA"/>
</dbReference>
<dbReference type="STRING" id="310780.SAMN05216267_101683"/>
<feature type="transmembrane region" description="Helical" evidence="8">
    <location>
        <begin position="168"/>
        <end position="191"/>
    </location>
</feature>
<dbReference type="RefSeq" id="WP_075017103.1">
    <property type="nucleotide sequence ID" value="NZ_FODD01000016.1"/>
</dbReference>
<feature type="transmembrane region" description="Helical" evidence="8">
    <location>
        <begin position="260"/>
        <end position="283"/>
    </location>
</feature>
<evidence type="ECO:0000256" key="1">
    <source>
        <dbReference type="ARBA" id="ARBA00004651"/>
    </source>
</evidence>
<evidence type="ECO:0000256" key="7">
    <source>
        <dbReference type="SAM" id="MobiDB-lite"/>
    </source>
</evidence>
<evidence type="ECO:0000256" key="2">
    <source>
        <dbReference type="ARBA" id="ARBA00022448"/>
    </source>
</evidence>
<name>A0A1H8LLG4_9ACTN</name>
<gene>
    <name evidence="9" type="ORF">SAMN05216267_101683</name>
</gene>
<dbReference type="CDD" id="cd06173">
    <property type="entry name" value="MFS_MefA_like"/>
    <property type="match status" value="1"/>
</dbReference>
<evidence type="ECO:0000256" key="8">
    <source>
        <dbReference type="SAM" id="Phobius"/>
    </source>
</evidence>
<feature type="transmembrane region" description="Helical" evidence="8">
    <location>
        <begin position="318"/>
        <end position="340"/>
    </location>
</feature>
<feature type="region of interest" description="Disordered" evidence="7">
    <location>
        <begin position="402"/>
        <end position="430"/>
    </location>
</feature>
<dbReference type="SUPFAM" id="SSF103473">
    <property type="entry name" value="MFS general substrate transporter"/>
    <property type="match status" value="1"/>
</dbReference>
<dbReference type="PANTHER" id="PTHR23513:SF11">
    <property type="entry name" value="STAPHYLOFERRIN A TRANSPORTER"/>
    <property type="match status" value="1"/>
</dbReference>
<evidence type="ECO:0000256" key="4">
    <source>
        <dbReference type="ARBA" id="ARBA00022692"/>
    </source>
</evidence>
<organism evidence="9 10">
    <name type="scientific">Actinacidiphila rubida</name>
    <dbReference type="NCBI Taxonomy" id="310780"/>
    <lineage>
        <taxon>Bacteria</taxon>
        <taxon>Bacillati</taxon>
        <taxon>Actinomycetota</taxon>
        <taxon>Actinomycetes</taxon>
        <taxon>Kitasatosporales</taxon>
        <taxon>Streptomycetaceae</taxon>
        <taxon>Actinacidiphila</taxon>
    </lineage>
</organism>
<sequence length="430" mass="43920">MSRKPRSTPGLRPALASLREPVFRQWFLSQILSSSGSMTQGVALSWLVLRLTGSGVALGLMTSCTFLPLFLVGPFAGRLVDRVGPRRVLVWTQILLAALSLLVALLAATGTARIWMLYATAAVTGLVSSPDATARQVYVVELVGTERVTSAVALNEVVLNASRVLGPALGGAVLGTAGVAWCCVLNALSFLPPLAVVLRHRPATAREQAAPGPGESKAGGLRYAWRDPAIRACLMLAAASGMLFNLNVPVPLLATGVLHLGGAGFGLMMATFGLGSIPGAVLAAAGPATPQGRTVALLAAATGLAVLGTAYAPDVALAFTGMAVTGCLSIWFISLANTLVQLSAEPGMRGRVNAAWTMALPGCEPATSPFVGWVAGAAGPREGFGVAGLALLLAAAAGRPGLTRPPRADRHHPVPVPAAAHHALDETVGD</sequence>
<keyword evidence="4 8" id="KW-0812">Transmembrane</keyword>
<keyword evidence="6 8" id="KW-0472">Membrane</keyword>
<evidence type="ECO:0000256" key="5">
    <source>
        <dbReference type="ARBA" id="ARBA00022989"/>
    </source>
</evidence>
<keyword evidence="2" id="KW-0813">Transport</keyword>
<proteinExistence type="predicted"/>
<dbReference type="InterPro" id="IPR010290">
    <property type="entry name" value="TM_effector"/>
</dbReference>
<evidence type="ECO:0000256" key="6">
    <source>
        <dbReference type="ARBA" id="ARBA00023136"/>
    </source>
</evidence>
<evidence type="ECO:0000313" key="10">
    <source>
        <dbReference type="Proteomes" id="UP000181951"/>
    </source>
</evidence>
<feature type="transmembrane region" description="Helical" evidence="8">
    <location>
        <begin position="88"/>
        <end position="108"/>
    </location>
</feature>
<dbReference type="Proteomes" id="UP000181951">
    <property type="component" value="Unassembled WGS sequence"/>
</dbReference>
<keyword evidence="5 8" id="KW-1133">Transmembrane helix</keyword>
<feature type="transmembrane region" description="Helical" evidence="8">
    <location>
        <begin position="295"/>
        <end position="312"/>
    </location>
</feature>
<dbReference type="GO" id="GO:0005886">
    <property type="term" value="C:plasma membrane"/>
    <property type="evidence" value="ECO:0007669"/>
    <property type="project" value="UniProtKB-SubCell"/>
</dbReference>
<dbReference type="Pfam" id="PF05977">
    <property type="entry name" value="MFS_3"/>
    <property type="match status" value="1"/>
</dbReference>
<evidence type="ECO:0000313" key="9">
    <source>
        <dbReference type="EMBL" id="SEO05991.1"/>
    </source>
</evidence>